<organism evidence="2 3">
    <name type="scientific">Romanomermis culicivorax</name>
    <name type="common">Nematode worm</name>
    <dbReference type="NCBI Taxonomy" id="13658"/>
    <lineage>
        <taxon>Eukaryota</taxon>
        <taxon>Metazoa</taxon>
        <taxon>Ecdysozoa</taxon>
        <taxon>Nematoda</taxon>
        <taxon>Enoplea</taxon>
        <taxon>Dorylaimia</taxon>
        <taxon>Mermithida</taxon>
        <taxon>Mermithoidea</taxon>
        <taxon>Mermithidae</taxon>
        <taxon>Romanomermis</taxon>
    </lineage>
</organism>
<proteinExistence type="predicted"/>
<keyword evidence="1" id="KW-0175">Coiled coil</keyword>
<sequence length="358" mass="41513">MHGQNFPGGGDKRQFRERLEEGDQAIQFVLTYGLTCRNVESVELALQVLASLSDDKLTKQTAKSLVHRRIEVNSQLKSYESLNLSNVEDLAQNVDDGLNLRIEESQSQIGQIVESYEKKIIASQTKERQLQEAKTFALQQSDRTLEQYRIAKQDAEKEALKLHASLHSSECKRERIRQELEALKLNLKAQKQLESDLQQSCRDLKSELDASKDAISDYKLKIINMQQVEETYKREIESEKEMHDVLRKHYDTMKQNFKTTSEKLLKVEDELEQSKKQFINSSTTIKELKDKISDLIDKSNIKDETARTLKEKVQELESEIVRKQTTIKELERMSSKMKEEIDKHAQIADMIHKLTANK</sequence>
<feature type="coiled-coil region" evidence="1">
    <location>
        <begin position="113"/>
        <end position="221"/>
    </location>
</feature>
<evidence type="ECO:0000313" key="3">
    <source>
        <dbReference type="WBParaSite" id="nRc.2.0.1.t05806-RA"/>
    </source>
</evidence>
<dbReference type="Proteomes" id="UP000887565">
    <property type="component" value="Unplaced"/>
</dbReference>
<keyword evidence="2" id="KW-1185">Reference proteome</keyword>
<reference evidence="3" key="1">
    <citation type="submission" date="2022-11" db="UniProtKB">
        <authorList>
            <consortium name="WormBaseParasite"/>
        </authorList>
    </citation>
    <scope>IDENTIFICATION</scope>
</reference>
<dbReference type="InterPro" id="IPR042510">
    <property type="entry name" value="CIP2A"/>
</dbReference>
<accession>A0A915HWW0</accession>
<dbReference type="OMA" id="GMCISEK"/>
<name>A0A915HWW0_ROMCU</name>
<evidence type="ECO:0000313" key="2">
    <source>
        <dbReference type="Proteomes" id="UP000887565"/>
    </source>
</evidence>
<dbReference type="WBParaSite" id="nRc.2.0.1.t05806-RA">
    <property type="protein sequence ID" value="nRc.2.0.1.t05806-RA"/>
    <property type="gene ID" value="nRc.2.0.1.g05806"/>
</dbReference>
<dbReference type="AlphaFoldDB" id="A0A915HWW0"/>
<evidence type="ECO:0000256" key="1">
    <source>
        <dbReference type="SAM" id="Coils"/>
    </source>
</evidence>
<protein>
    <submittedName>
        <fullName evidence="3">Uncharacterized protein</fullName>
    </submittedName>
</protein>
<dbReference type="PANTHER" id="PTHR23161:SF2">
    <property type="entry name" value="PROTEIN CIP2A"/>
    <property type="match status" value="1"/>
</dbReference>
<dbReference type="PANTHER" id="PTHR23161">
    <property type="entry name" value="PROTEIN CIP2A"/>
    <property type="match status" value="1"/>
</dbReference>
<feature type="coiled-coil region" evidence="1">
    <location>
        <begin position="257"/>
        <end position="347"/>
    </location>
</feature>